<dbReference type="AlphaFoldDB" id="A0A6G5QLU7"/>
<organism evidence="1 2">
    <name type="scientific">Campylobacter rectus</name>
    <name type="common">Wolinella recta</name>
    <dbReference type="NCBI Taxonomy" id="203"/>
    <lineage>
        <taxon>Bacteria</taxon>
        <taxon>Pseudomonadati</taxon>
        <taxon>Campylobacterota</taxon>
        <taxon>Epsilonproteobacteria</taxon>
        <taxon>Campylobacterales</taxon>
        <taxon>Campylobacteraceae</taxon>
        <taxon>Campylobacter</taxon>
    </lineage>
</organism>
<dbReference type="KEGG" id="crx:CRECT_1017"/>
<evidence type="ECO:0000313" key="1">
    <source>
        <dbReference type="EMBL" id="QCD46685.1"/>
    </source>
</evidence>
<reference evidence="1 2" key="1">
    <citation type="submission" date="2016-07" db="EMBL/GenBank/DDBJ databases">
        <title>Comparative genomics of the Campylobacter concisus group.</title>
        <authorList>
            <person name="Miller W.G."/>
            <person name="Yee E."/>
            <person name="Chapman M.H."/>
            <person name="Huynh S."/>
            <person name="Bono J.L."/>
            <person name="On S.L.W."/>
            <person name="StLeger J."/>
            <person name="Foster G."/>
            <person name="Parker C.T."/>
        </authorList>
    </citation>
    <scope>NUCLEOTIDE SEQUENCE [LARGE SCALE GENOMIC DNA]</scope>
    <source>
        <strain evidence="1 2">ATCC 33238</strain>
    </source>
</reference>
<dbReference type="Proteomes" id="UP000502377">
    <property type="component" value="Chromosome"/>
</dbReference>
<gene>
    <name evidence="1" type="ORF">CRECT_1017</name>
</gene>
<proteinExistence type="predicted"/>
<evidence type="ECO:0000313" key="2">
    <source>
        <dbReference type="Proteomes" id="UP000502377"/>
    </source>
</evidence>
<name>A0A6G5QLU7_CAMRE</name>
<sequence>MFKFRDKKTKISKICRRFGVAALPIALSAKSENTGKVSRNKATMKRSEKSINSADEAALKELGF</sequence>
<protein>
    <submittedName>
        <fullName evidence="1">Uncharacterized protein</fullName>
    </submittedName>
</protein>
<dbReference type="EMBL" id="CP012543">
    <property type="protein sequence ID" value="QCD46685.1"/>
    <property type="molecule type" value="Genomic_DNA"/>
</dbReference>
<accession>A0A6G5QLU7</accession>